<evidence type="ECO:0000256" key="6">
    <source>
        <dbReference type="SAM" id="Phobius"/>
    </source>
</evidence>
<feature type="transmembrane region" description="Helical" evidence="6">
    <location>
        <begin position="1423"/>
        <end position="1441"/>
    </location>
</feature>
<feature type="transmembrane region" description="Helical" evidence="6">
    <location>
        <begin position="821"/>
        <end position="841"/>
    </location>
</feature>
<name>A0A9J7J226_SPOLT</name>
<comment type="subcellular location">
    <subcellularLocation>
        <location evidence="1">Membrane</location>
        <topology evidence="1">Multi-pass membrane protein</topology>
    </subcellularLocation>
</comment>
<feature type="transmembrane region" description="Helical" evidence="6">
    <location>
        <begin position="1391"/>
        <end position="1411"/>
    </location>
</feature>
<sequence length="1528" mass="170701">MSFAMSSRQFRKANGQANLPPPPEDSDEDYQPLYARRPTSSQYAGLALSSHSESDRSSRSEEELQDRAQALPVQKKNIKKKGGGGGGGGGASGSGGSGGGGGKGRVRRTPGAVDDIDRTVQEVNAMLGSPSGPPPPPAGAAAAPKVNHALQVLTVDARHLNVTNEVRRLFGPDESELNKRGRIHSSRAFMLRRVLVHPNKDTQIYEFNNIGLSMSKYKDINKRMYFVFNHSETYQKMHRAYLARYSRAQTSELLMGLEEARRNMHVEALLEIADRLFRMEENGVANEIVENLVLFLQYVAHPLFILSHNNVRLDYKYMENRPFHVAMLKYVYLLSNKACHRTALEIAKMMLLLDPNDPLALLALIDILALRAREHEWLIEAIRYFDHQREAKLLFNIKYSNALAHFHVTIKRRGDFTEADKLMKEAILAHPQVFVHIMACCGVSNTPILNHAIFKRDLQNPWTPGVEELFLIYAKMTAPRWNEPPVMGWITKNAGELCKSYDEDTTVRETANNWAVSRHGLFQVWPPEYLRHISVLSCMSKLIIDMPVNSFFRPTCGWDPVFDKSVNRYGYSYKVDPPRNLGMGGSPVYRYAAPDYAFVPHHEFVNPAFLQDYPPEFAPEFLPHDAYERPNANDRDAQRAQEPMQPQGIPPAQLQPPVPYVGFDMPYFEIPGPLLEGPLPGPQFWLPFDAQEIPLLVPRNLPPEELTNETIFDAETGYINYDYDDDEGNFGYERDLTTAMASVRLDDNVGGVYYHNALFKYFFRNIFFIVKILIMIHSHPTSIFCIIATEFCERFSFCGLRTILSLYLRNVLCLHENAATVVYHIFIMMCYTMPLMGAILADNFIGRYRVILYFSIIYLIGTVLTCCSAIPPLMLPPTTTSMIGLLLIATGTGGIKPCVAAFGGDQFRLPEENQLLQKFFSTFYCTVNLGGFMGMVVTPALRRSVMCFGDDACYALGFGFPALLVLISIVIFVAGKPSYRIKQPRDNVTLKFISCAWYAICKRFKYNSESDGMPREHWLDYAVEKYGEKLVADMKVVFSILYLYLPVPIFWSLFDQQGSRWTFQASRLRSEVFGVTLMPDQLQVMNPAMVLLMIPVCPGGAWPILPDMPPLQKMFIGGMLAAMAFVSAGILQIGIERSTLQVPGHRQTGLVIMNTLGCPVDMAIRGEGLATVEQHGTALMTPLPHKGLTVTATSPVNCAGRVMKKHIAKEELKTVAGMFMPVVIGQNSDDQIGLYFMDPNPFVKSLTGKPKLKVVYVGDTGPNKNVSIAVETEKRLSDIYYVSDAPVDHIGESAYMCLQPGKFRWRALSADGEMSGSGEGYLRAGGVYVLCLRERLGRLDAAVLHAPNPPNELHLAWIVPQYLLVSVAEIMFAVSGLEFSFTQAPKSMKTITIAAWYVSVAFGNLIVILVAQTKIFQSRATEFFVYAGMLAIAMLVFLRMAQDYHSRNIDADASSSESRPLLHHRSKVISVHSLSTSSTRAFGGTGSSAASCLGVMERSRPAAWPQRAYVHIATPSTAEPKATTLAQE</sequence>
<dbReference type="OrthoDB" id="205993at2759"/>
<dbReference type="InterPro" id="IPR036259">
    <property type="entry name" value="MFS_trans_sf"/>
</dbReference>
<evidence type="ECO:0000313" key="7">
    <source>
        <dbReference type="Proteomes" id="UP000301870"/>
    </source>
</evidence>
<dbReference type="GO" id="GO:1990112">
    <property type="term" value="C:RQC complex"/>
    <property type="evidence" value="ECO:0007669"/>
    <property type="project" value="TreeGrafter"/>
</dbReference>
<keyword evidence="2 6" id="KW-0812">Transmembrane</keyword>
<evidence type="ECO:0000256" key="5">
    <source>
        <dbReference type="SAM" id="MobiDB-lite"/>
    </source>
</evidence>
<dbReference type="GO" id="GO:0006857">
    <property type="term" value="P:oligopeptide transport"/>
    <property type="evidence" value="ECO:0007669"/>
    <property type="project" value="InterPro"/>
</dbReference>
<evidence type="ECO:0000256" key="2">
    <source>
        <dbReference type="ARBA" id="ARBA00022692"/>
    </source>
</evidence>
<feature type="transmembrane region" description="Helical" evidence="6">
    <location>
        <begin position="850"/>
        <end position="871"/>
    </location>
</feature>
<dbReference type="GO" id="GO:0016020">
    <property type="term" value="C:membrane"/>
    <property type="evidence" value="ECO:0007669"/>
    <property type="project" value="UniProtKB-SubCell"/>
</dbReference>
<keyword evidence="3 6" id="KW-1133">Transmembrane helix</keyword>
<proteinExistence type="predicted"/>
<feature type="transmembrane region" description="Helical" evidence="6">
    <location>
        <begin position="1084"/>
        <end position="1102"/>
    </location>
</feature>
<evidence type="ECO:0000256" key="3">
    <source>
        <dbReference type="ARBA" id="ARBA00022989"/>
    </source>
</evidence>
<protein>
    <submittedName>
        <fullName evidence="8">Uncharacterized protein LOC111361966</fullName>
    </submittedName>
</protein>
<accession>A0A9J7J226</accession>
<evidence type="ECO:0000256" key="1">
    <source>
        <dbReference type="ARBA" id="ARBA00004141"/>
    </source>
</evidence>
<evidence type="ECO:0000256" key="4">
    <source>
        <dbReference type="ARBA" id="ARBA00023136"/>
    </source>
</evidence>
<dbReference type="InterPro" id="IPR000109">
    <property type="entry name" value="POT_fam"/>
</dbReference>
<reference evidence="8" key="1">
    <citation type="submission" date="2025-08" db="UniProtKB">
        <authorList>
            <consortium name="RefSeq"/>
        </authorList>
    </citation>
    <scope>IDENTIFICATION</scope>
    <source>
        <strain evidence="8">Ishihara</strain>
        <tissue evidence="8">Whole body</tissue>
    </source>
</reference>
<keyword evidence="7" id="KW-1185">Reference proteome</keyword>
<dbReference type="KEGG" id="sliu:111361966"/>
<dbReference type="Pfam" id="PF00854">
    <property type="entry name" value="PTR2"/>
    <property type="match status" value="2"/>
</dbReference>
<gene>
    <name evidence="8" type="primary">LOC111361966</name>
</gene>
<feature type="region of interest" description="Disordered" evidence="5">
    <location>
        <begin position="625"/>
        <end position="653"/>
    </location>
</feature>
<feature type="compositionally biased region" description="Gly residues" evidence="5">
    <location>
        <begin position="83"/>
        <end position="103"/>
    </location>
</feature>
<dbReference type="GeneID" id="111361966"/>
<dbReference type="GO" id="GO:0022857">
    <property type="term" value="F:transmembrane transporter activity"/>
    <property type="evidence" value="ECO:0007669"/>
    <property type="project" value="InterPro"/>
</dbReference>
<dbReference type="Proteomes" id="UP000301870">
    <property type="component" value="Unplaced"/>
</dbReference>
<feature type="region of interest" description="Disordered" evidence="5">
    <location>
        <begin position="1"/>
        <end position="113"/>
    </location>
</feature>
<dbReference type="RefSeq" id="XP_022834202.1">
    <property type="nucleotide sequence ID" value="XM_022978434.1"/>
</dbReference>
<organism evidence="7 8">
    <name type="scientific">Spodoptera litura</name>
    <name type="common">Asian cotton leafworm</name>
    <dbReference type="NCBI Taxonomy" id="69820"/>
    <lineage>
        <taxon>Eukaryota</taxon>
        <taxon>Metazoa</taxon>
        <taxon>Ecdysozoa</taxon>
        <taxon>Arthropoda</taxon>
        <taxon>Hexapoda</taxon>
        <taxon>Insecta</taxon>
        <taxon>Pterygota</taxon>
        <taxon>Neoptera</taxon>
        <taxon>Endopterygota</taxon>
        <taxon>Lepidoptera</taxon>
        <taxon>Glossata</taxon>
        <taxon>Ditrysia</taxon>
        <taxon>Noctuoidea</taxon>
        <taxon>Noctuidae</taxon>
        <taxon>Amphipyrinae</taxon>
        <taxon>Spodoptera</taxon>
    </lineage>
</organism>
<dbReference type="Gene3D" id="1.20.1250.20">
    <property type="entry name" value="MFS general substrate transporter like domains"/>
    <property type="match status" value="2"/>
</dbReference>
<feature type="transmembrane region" description="Helical" evidence="6">
    <location>
        <begin position="883"/>
        <end position="902"/>
    </location>
</feature>
<dbReference type="PROSITE" id="PS01022">
    <property type="entry name" value="PTR2_1"/>
    <property type="match status" value="1"/>
</dbReference>
<feature type="compositionally biased region" description="Basic and acidic residues" evidence="5">
    <location>
        <begin position="52"/>
        <end position="66"/>
    </location>
</feature>
<dbReference type="InterPro" id="IPR006994">
    <property type="entry name" value="TCF25/Rqc1"/>
</dbReference>
<dbReference type="InterPro" id="IPR018456">
    <property type="entry name" value="PTR2_symporter_CS"/>
</dbReference>
<dbReference type="PANTHER" id="PTHR22684:SF0">
    <property type="entry name" value="RIBOSOME QUALITY CONTROL COMPLEX SUBUNIT TCF25"/>
    <property type="match status" value="1"/>
</dbReference>
<keyword evidence="4 6" id="KW-0472">Membrane</keyword>
<feature type="transmembrane region" description="Helical" evidence="6">
    <location>
        <begin position="923"/>
        <end position="942"/>
    </location>
</feature>
<feature type="transmembrane region" description="Helical" evidence="6">
    <location>
        <begin position="1355"/>
        <end position="1379"/>
    </location>
</feature>
<feature type="transmembrane region" description="Helical" evidence="6">
    <location>
        <begin position="1114"/>
        <end position="1135"/>
    </location>
</feature>
<evidence type="ECO:0000313" key="8">
    <source>
        <dbReference type="RefSeq" id="XP_022834202.1"/>
    </source>
</evidence>
<dbReference type="PANTHER" id="PTHR22684">
    <property type="entry name" value="NULP1-RELATED"/>
    <property type="match status" value="1"/>
</dbReference>
<feature type="compositionally biased region" description="Basic and acidic residues" evidence="5">
    <location>
        <begin position="625"/>
        <end position="639"/>
    </location>
</feature>
<feature type="transmembrane region" description="Helical" evidence="6">
    <location>
        <begin position="954"/>
        <end position="975"/>
    </location>
</feature>
<feature type="transmembrane region" description="Helical" evidence="6">
    <location>
        <begin position="1036"/>
        <end position="1054"/>
    </location>
</feature>
<dbReference type="SUPFAM" id="SSF103473">
    <property type="entry name" value="MFS general substrate transporter"/>
    <property type="match status" value="1"/>
</dbReference>
<dbReference type="Pfam" id="PF04910">
    <property type="entry name" value="Tcf25"/>
    <property type="match status" value="1"/>
</dbReference>